<dbReference type="EMBL" id="UYYB01124154">
    <property type="protein sequence ID" value="VDM83601.1"/>
    <property type="molecule type" value="Genomic_DNA"/>
</dbReference>
<keyword evidence="2" id="KW-1185">Reference proteome</keyword>
<dbReference type="AlphaFoldDB" id="A0A3P7JDA5"/>
<dbReference type="CDD" id="cd09862">
    <property type="entry name" value="PIN_Rrp44-like"/>
    <property type="match status" value="1"/>
</dbReference>
<sequence>MELNVKQSGIVDRLVFSTNFKIKNRCLRRTVERYLREDLSCGLHSCETCASLGLNNLGRNTNEGKNTVVFGNHAIIVDAEVCLRFMDVFDSSLFTNIIITQNVWEYVKQKSITTYKKLNKFVYEDKDPRFAIFMSEFHHKTFVRQEIELSDSLRREKVLYVCANFLKDHWSKYNIVPVVLCAEDDILSRLKSNYELTFTIKQYIAGEILVSSSLCSEISNSIQL</sequence>
<proteinExistence type="predicted"/>
<evidence type="ECO:0000313" key="2">
    <source>
        <dbReference type="Proteomes" id="UP000270094"/>
    </source>
</evidence>
<reference evidence="1 2" key="1">
    <citation type="submission" date="2018-11" db="EMBL/GenBank/DDBJ databases">
        <authorList>
            <consortium name="Pathogen Informatics"/>
        </authorList>
    </citation>
    <scope>NUCLEOTIDE SEQUENCE [LARGE SCALE GENOMIC DNA]</scope>
</reference>
<protein>
    <recommendedName>
        <fullName evidence="3">PIN domain-containing protein</fullName>
    </recommendedName>
</protein>
<dbReference type="Proteomes" id="UP000270094">
    <property type="component" value="Unassembled WGS sequence"/>
</dbReference>
<evidence type="ECO:0000313" key="1">
    <source>
        <dbReference type="EMBL" id="VDM83601.1"/>
    </source>
</evidence>
<accession>A0A3P7JDA5</accession>
<evidence type="ECO:0008006" key="3">
    <source>
        <dbReference type="Google" id="ProtNLM"/>
    </source>
</evidence>
<organism evidence="1 2">
    <name type="scientific">Strongylus vulgaris</name>
    <name type="common">Blood worm</name>
    <dbReference type="NCBI Taxonomy" id="40348"/>
    <lineage>
        <taxon>Eukaryota</taxon>
        <taxon>Metazoa</taxon>
        <taxon>Ecdysozoa</taxon>
        <taxon>Nematoda</taxon>
        <taxon>Chromadorea</taxon>
        <taxon>Rhabditida</taxon>
        <taxon>Rhabditina</taxon>
        <taxon>Rhabditomorpha</taxon>
        <taxon>Strongyloidea</taxon>
        <taxon>Strongylidae</taxon>
        <taxon>Strongylus</taxon>
    </lineage>
</organism>
<name>A0A3P7JDA5_STRVU</name>
<dbReference type="Gene3D" id="3.40.50.1010">
    <property type="entry name" value="5'-nuclease"/>
    <property type="match status" value="1"/>
</dbReference>
<dbReference type="OrthoDB" id="8865864at2759"/>
<gene>
    <name evidence="1" type="ORF">SVUK_LOCUS18599</name>
</gene>